<name>A0ABR2MNA2_9ASPA</name>
<reference evidence="2 3" key="1">
    <citation type="journal article" date="2022" name="Nat. Plants">
        <title>Genomes of leafy and leafless Platanthera orchids illuminate the evolution of mycoheterotrophy.</title>
        <authorList>
            <person name="Li M.H."/>
            <person name="Liu K.W."/>
            <person name="Li Z."/>
            <person name="Lu H.C."/>
            <person name="Ye Q.L."/>
            <person name="Zhang D."/>
            <person name="Wang J.Y."/>
            <person name="Li Y.F."/>
            <person name="Zhong Z.M."/>
            <person name="Liu X."/>
            <person name="Yu X."/>
            <person name="Liu D.K."/>
            <person name="Tu X.D."/>
            <person name="Liu B."/>
            <person name="Hao Y."/>
            <person name="Liao X.Y."/>
            <person name="Jiang Y.T."/>
            <person name="Sun W.H."/>
            <person name="Chen J."/>
            <person name="Chen Y.Q."/>
            <person name="Ai Y."/>
            <person name="Zhai J.W."/>
            <person name="Wu S.S."/>
            <person name="Zhou Z."/>
            <person name="Hsiao Y.Y."/>
            <person name="Wu W.L."/>
            <person name="Chen Y.Y."/>
            <person name="Lin Y.F."/>
            <person name="Hsu J.L."/>
            <person name="Li C.Y."/>
            <person name="Wang Z.W."/>
            <person name="Zhao X."/>
            <person name="Zhong W.Y."/>
            <person name="Ma X.K."/>
            <person name="Ma L."/>
            <person name="Huang J."/>
            <person name="Chen G.Z."/>
            <person name="Huang M.Z."/>
            <person name="Huang L."/>
            <person name="Peng D.H."/>
            <person name="Luo Y.B."/>
            <person name="Zou S.Q."/>
            <person name="Chen S.P."/>
            <person name="Lan S."/>
            <person name="Tsai W.C."/>
            <person name="Van de Peer Y."/>
            <person name="Liu Z.J."/>
        </authorList>
    </citation>
    <scope>NUCLEOTIDE SEQUENCE [LARGE SCALE GENOMIC DNA]</scope>
    <source>
        <strain evidence="2">Lor288</strain>
    </source>
</reference>
<dbReference type="Proteomes" id="UP001412067">
    <property type="component" value="Unassembled WGS sequence"/>
</dbReference>
<dbReference type="PANTHER" id="PTHR46398:SF4">
    <property type="entry name" value="ALPHA_BETA-HYDROLASES SUPERFAMILY PROTEIN"/>
    <property type="match status" value="1"/>
</dbReference>
<feature type="compositionally biased region" description="Polar residues" evidence="1">
    <location>
        <begin position="161"/>
        <end position="178"/>
    </location>
</feature>
<comment type="caution">
    <text evidence="2">The sequence shown here is derived from an EMBL/GenBank/DDBJ whole genome shotgun (WGS) entry which is preliminary data.</text>
</comment>
<protein>
    <submittedName>
        <fullName evidence="2">Uncharacterized protein</fullName>
    </submittedName>
</protein>
<evidence type="ECO:0000313" key="3">
    <source>
        <dbReference type="Proteomes" id="UP001412067"/>
    </source>
</evidence>
<organism evidence="2 3">
    <name type="scientific">Platanthera guangdongensis</name>
    <dbReference type="NCBI Taxonomy" id="2320717"/>
    <lineage>
        <taxon>Eukaryota</taxon>
        <taxon>Viridiplantae</taxon>
        <taxon>Streptophyta</taxon>
        <taxon>Embryophyta</taxon>
        <taxon>Tracheophyta</taxon>
        <taxon>Spermatophyta</taxon>
        <taxon>Magnoliopsida</taxon>
        <taxon>Liliopsida</taxon>
        <taxon>Asparagales</taxon>
        <taxon>Orchidaceae</taxon>
        <taxon>Orchidoideae</taxon>
        <taxon>Orchideae</taxon>
        <taxon>Orchidinae</taxon>
        <taxon>Platanthera</taxon>
    </lineage>
</organism>
<evidence type="ECO:0000256" key="1">
    <source>
        <dbReference type="SAM" id="MobiDB-lite"/>
    </source>
</evidence>
<feature type="region of interest" description="Disordered" evidence="1">
    <location>
        <begin position="157"/>
        <end position="182"/>
    </location>
</feature>
<proteinExistence type="predicted"/>
<accession>A0ABR2MNA2</accession>
<sequence length="210" mass="23851">MISDELSFVPRIYPQVFPVKFAEYHSTNSRQLQQTCPHYPQPSNHCQPSVCRPVAAVQERFGRVPPVVRTAVPVDGRFEHIVLSCNATSDHAIIWIERESQWALDLMLEREQAMEIPSSQRMERKDLLAKELSEEHKAALRRAVTLSVPDAYYPPSPYGTFDSNSSPGSEDLSTSSSKTRQRMSWDEFVDKNFDKDEPAQAVIRRTASVG</sequence>
<gene>
    <name evidence="2" type="ORF">KSP40_PGU007301</name>
</gene>
<evidence type="ECO:0000313" key="2">
    <source>
        <dbReference type="EMBL" id="KAK8965184.1"/>
    </source>
</evidence>
<keyword evidence="3" id="KW-1185">Reference proteome</keyword>
<dbReference type="PANTHER" id="PTHR46398">
    <property type="entry name" value="ALPHA/BETA-HYDROLASES SUPERFAMILY PROTEIN"/>
    <property type="match status" value="1"/>
</dbReference>
<dbReference type="EMBL" id="JBBWWR010000006">
    <property type="protein sequence ID" value="KAK8965184.1"/>
    <property type="molecule type" value="Genomic_DNA"/>
</dbReference>